<dbReference type="InterPro" id="IPR036188">
    <property type="entry name" value="FAD/NAD-bd_sf"/>
</dbReference>
<sequence>MKNIKSSKPAQKEYKGRSVIIAAGAEYKKKIGAPGEKELGGRGVSYCAVCDGAFF</sequence>
<comment type="cofactor">
    <cofactor evidence="1">
        <name>FAD</name>
        <dbReference type="ChEBI" id="CHEBI:57692"/>
    </cofactor>
</comment>
<evidence type="ECO:0000313" key="5">
    <source>
        <dbReference type="Proteomes" id="UP000464658"/>
    </source>
</evidence>
<dbReference type="AlphaFoldDB" id="A0A5S9MG67"/>
<dbReference type="InterPro" id="IPR050097">
    <property type="entry name" value="Ferredoxin-NADP_redctase_2"/>
</dbReference>
<protein>
    <submittedName>
        <fullName evidence="4">Uncharacterized protein</fullName>
    </submittedName>
</protein>
<evidence type="ECO:0000313" key="4">
    <source>
        <dbReference type="EMBL" id="BBP92477.1"/>
    </source>
</evidence>
<name>A0A5S9MG67_BACIA</name>
<dbReference type="GO" id="GO:0016491">
    <property type="term" value="F:oxidoreductase activity"/>
    <property type="evidence" value="ECO:0007669"/>
    <property type="project" value="UniProtKB-KW"/>
</dbReference>
<gene>
    <name evidence="4" type="ORF">BsIDN1_60950</name>
</gene>
<organism evidence="4 5">
    <name type="scientific">Bacillus safensis</name>
    <dbReference type="NCBI Taxonomy" id="561879"/>
    <lineage>
        <taxon>Bacteria</taxon>
        <taxon>Bacillati</taxon>
        <taxon>Bacillota</taxon>
        <taxon>Bacilli</taxon>
        <taxon>Bacillales</taxon>
        <taxon>Bacillaceae</taxon>
        <taxon>Bacillus</taxon>
    </lineage>
</organism>
<evidence type="ECO:0000256" key="3">
    <source>
        <dbReference type="ARBA" id="ARBA00023002"/>
    </source>
</evidence>
<keyword evidence="2" id="KW-0285">Flavoprotein</keyword>
<dbReference type="Gene3D" id="3.50.50.60">
    <property type="entry name" value="FAD/NAD(P)-binding domain"/>
    <property type="match status" value="2"/>
</dbReference>
<dbReference type="PANTHER" id="PTHR48105">
    <property type="entry name" value="THIOREDOXIN REDUCTASE 1-RELATED-RELATED"/>
    <property type="match status" value="1"/>
</dbReference>
<accession>A0A5S9MG67</accession>
<evidence type="ECO:0000256" key="2">
    <source>
        <dbReference type="ARBA" id="ARBA00022630"/>
    </source>
</evidence>
<dbReference type="Proteomes" id="UP000464658">
    <property type="component" value="Chromosome"/>
</dbReference>
<dbReference type="EMBL" id="AP021906">
    <property type="protein sequence ID" value="BBP92477.1"/>
    <property type="molecule type" value="Genomic_DNA"/>
</dbReference>
<reference evidence="4 5" key="1">
    <citation type="submission" date="2019-12" db="EMBL/GenBank/DDBJ databases">
        <title>Full genome sequence of a Bacillus safensis strain isolated from commercially available natto in Indonesia.</title>
        <authorList>
            <person name="Yoshida M."/>
            <person name="Uomi M."/>
            <person name="Waturangi D."/>
            <person name="Ekaputri J.J."/>
            <person name="Setiamarga D.H.E."/>
        </authorList>
    </citation>
    <scope>NUCLEOTIDE SEQUENCE [LARGE SCALE GENOMIC DNA]</scope>
    <source>
        <strain evidence="4 5">IDN1</strain>
    </source>
</reference>
<proteinExistence type="predicted"/>
<dbReference type="PRINTS" id="PR00469">
    <property type="entry name" value="PNDRDTASEII"/>
</dbReference>
<evidence type="ECO:0000256" key="1">
    <source>
        <dbReference type="ARBA" id="ARBA00001974"/>
    </source>
</evidence>
<keyword evidence="3" id="KW-0560">Oxidoreductase</keyword>